<keyword evidence="1" id="KW-0812">Transmembrane</keyword>
<name>A0A221P7I7_9ACTN</name>
<reference evidence="2 3" key="1">
    <citation type="submission" date="2017-07" db="EMBL/GenBank/DDBJ databases">
        <title>Genome sequence of Streptomyces pluripotens MUSC 137T.</title>
        <authorList>
            <person name="Ser H.-L."/>
            <person name="Lee L.-H."/>
        </authorList>
    </citation>
    <scope>NUCLEOTIDE SEQUENCE [LARGE SCALE GENOMIC DNA]</scope>
    <source>
        <strain evidence="2 3">MUSC 137</strain>
    </source>
</reference>
<feature type="transmembrane region" description="Helical" evidence="1">
    <location>
        <begin position="112"/>
        <end position="132"/>
    </location>
</feature>
<dbReference type="KEGG" id="splu:LK06_002940"/>
<dbReference type="STRING" id="1355015.LK06_002940"/>
<keyword evidence="1" id="KW-1133">Transmembrane helix</keyword>
<keyword evidence="3" id="KW-1185">Reference proteome</keyword>
<evidence type="ECO:0000313" key="3">
    <source>
        <dbReference type="Proteomes" id="UP000031501"/>
    </source>
</evidence>
<dbReference type="Proteomes" id="UP000031501">
    <property type="component" value="Chromosome"/>
</dbReference>
<feature type="transmembrane region" description="Helical" evidence="1">
    <location>
        <begin position="86"/>
        <end position="105"/>
    </location>
</feature>
<gene>
    <name evidence="2" type="ORF">LK07_04030</name>
</gene>
<evidence type="ECO:0000256" key="1">
    <source>
        <dbReference type="SAM" id="Phobius"/>
    </source>
</evidence>
<dbReference type="AlphaFoldDB" id="A0A221P7I7"/>
<dbReference type="InterPro" id="IPR018650">
    <property type="entry name" value="STSV1_Orf64"/>
</dbReference>
<feature type="transmembrane region" description="Helical" evidence="1">
    <location>
        <begin position="330"/>
        <end position="350"/>
    </location>
</feature>
<feature type="transmembrane region" description="Helical" evidence="1">
    <location>
        <begin position="259"/>
        <end position="279"/>
    </location>
</feature>
<proteinExistence type="predicted"/>
<dbReference type="Pfam" id="PF09852">
    <property type="entry name" value="DUF2079"/>
    <property type="match status" value="1"/>
</dbReference>
<dbReference type="EMBL" id="CP022433">
    <property type="protein sequence ID" value="ASN28177.1"/>
    <property type="molecule type" value="Genomic_DNA"/>
</dbReference>
<evidence type="ECO:0000313" key="2">
    <source>
        <dbReference type="EMBL" id="ASN28177.1"/>
    </source>
</evidence>
<keyword evidence="1" id="KW-0472">Membrane</keyword>
<sequence>MGWRIWALSGVLFFLYALVSLRTHERLLSNSYDLGIFEQAIRSYAHGELPVSELKGPDFPLLGDHFHPILALLAPFYWVWPSPKTLLVAQAALVAASAIPLALWARRSLGRLAGLIIGSSYGLSWGVASAVGFDFHEVAFAAPLLACSLCALGQGRLRAAAAWALPLLLVKEDLGLTVIAIGLVIAWRGNRRIGLATAGIGLAGTLLTLFLILPAFSPTGSFGYWDRLGDPAGAEQGLAGTLYHYTIGLITPVTKVSTLLFVLAPTLFLALRSPLVWVAVPTLVWRFASNNSFNWGTGFHYSLVLMTIVFAAFVDALVRRGQVASLRRYLAGSLAVTLLLLPQFPLWQLVQPATWRATPRLGAARDVMRLIPDGATVQASTNLVPQLTNRTSVSLFGWAGSRPNPGWIMVDTQVPDERRWPLSHTAEQAALHTALANGYTEVANKNGFVLLQRN</sequence>
<protein>
    <submittedName>
        <fullName evidence="2">DUF2079 domain-containing protein</fullName>
    </submittedName>
</protein>
<feature type="transmembrane region" description="Helical" evidence="1">
    <location>
        <begin position="299"/>
        <end position="318"/>
    </location>
</feature>
<dbReference type="OrthoDB" id="5240834at2"/>
<feature type="transmembrane region" description="Helical" evidence="1">
    <location>
        <begin position="193"/>
        <end position="213"/>
    </location>
</feature>
<accession>A0A221P7I7</accession>
<feature type="transmembrane region" description="Helical" evidence="1">
    <location>
        <begin position="167"/>
        <end position="187"/>
    </location>
</feature>
<organism evidence="2 3">
    <name type="scientific">Streptomyces pluripotens</name>
    <dbReference type="NCBI Taxonomy" id="1355015"/>
    <lineage>
        <taxon>Bacteria</taxon>
        <taxon>Bacillati</taxon>
        <taxon>Actinomycetota</taxon>
        <taxon>Actinomycetes</taxon>
        <taxon>Kitasatosporales</taxon>
        <taxon>Streptomycetaceae</taxon>
        <taxon>Streptomyces</taxon>
    </lineage>
</organism>